<dbReference type="SUPFAM" id="SSF47336">
    <property type="entry name" value="ACP-like"/>
    <property type="match status" value="1"/>
</dbReference>
<accession>A0A194VRT3</accession>
<dbReference type="GO" id="GO:0004312">
    <property type="term" value="F:fatty acid synthase activity"/>
    <property type="evidence" value="ECO:0007669"/>
    <property type="project" value="TreeGrafter"/>
</dbReference>
<gene>
    <name evidence="5" type="ORF">VM1G_02155</name>
</gene>
<name>A0A194VRT3_CYTMA</name>
<reference evidence="5" key="1">
    <citation type="submission" date="2014-12" db="EMBL/GenBank/DDBJ databases">
        <title>Genome Sequence of Valsa Canker Pathogens Uncovers a Specific Adaption of Colonization on Woody Bark.</title>
        <authorList>
            <person name="Yin Z."/>
            <person name="Liu H."/>
            <person name="Gao X."/>
            <person name="Li Z."/>
            <person name="Song N."/>
            <person name="Ke X."/>
            <person name="Dai Q."/>
            <person name="Wu Y."/>
            <person name="Sun Y."/>
            <person name="Xu J.-R."/>
            <person name="Kang Z.K."/>
            <person name="Wang L."/>
            <person name="Huang L."/>
        </authorList>
    </citation>
    <scope>NUCLEOTIDE SEQUENCE [LARGE SCALE GENOMIC DNA]</scope>
    <source>
        <strain evidence="5">03-8</strain>
    </source>
</reference>
<dbReference type="GO" id="GO:0031177">
    <property type="term" value="F:phosphopantetheine binding"/>
    <property type="evidence" value="ECO:0007669"/>
    <property type="project" value="InterPro"/>
</dbReference>
<dbReference type="InterPro" id="IPR050091">
    <property type="entry name" value="PKS_NRPS_Biosynth_Enz"/>
</dbReference>
<evidence type="ECO:0000256" key="1">
    <source>
        <dbReference type="ARBA" id="ARBA00022450"/>
    </source>
</evidence>
<evidence type="ECO:0000256" key="2">
    <source>
        <dbReference type="ARBA" id="ARBA00022553"/>
    </source>
</evidence>
<keyword evidence="1" id="KW-0596">Phosphopantetheine</keyword>
<dbReference type="GO" id="GO:0044550">
    <property type="term" value="P:secondary metabolite biosynthetic process"/>
    <property type="evidence" value="ECO:0007669"/>
    <property type="project" value="TreeGrafter"/>
</dbReference>
<dbReference type="Gene3D" id="3.40.50.720">
    <property type="entry name" value="NAD(P)-binding Rossmann-like Domain"/>
    <property type="match status" value="1"/>
</dbReference>
<dbReference type="SMART" id="SM00823">
    <property type="entry name" value="PKS_PP"/>
    <property type="match status" value="1"/>
</dbReference>
<dbReference type="AlphaFoldDB" id="A0A194VRT3"/>
<dbReference type="GO" id="GO:0016491">
    <property type="term" value="F:oxidoreductase activity"/>
    <property type="evidence" value="ECO:0007669"/>
    <property type="project" value="UniProtKB-KW"/>
</dbReference>
<dbReference type="SMR" id="A0A194VRT3"/>
<evidence type="ECO:0000313" key="6">
    <source>
        <dbReference type="Proteomes" id="UP000078559"/>
    </source>
</evidence>
<dbReference type="InterPro" id="IPR009081">
    <property type="entry name" value="PP-bd_ACP"/>
</dbReference>
<dbReference type="Gene3D" id="1.10.1200.10">
    <property type="entry name" value="ACP-like"/>
    <property type="match status" value="1"/>
</dbReference>
<dbReference type="GO" id="GO:0006633">
    <property type="term" value="P:fatty acid biosynthetic process"/>
    <property type="evidence" value="ECO:0007669"/>
    <property type="project" value="TreeGrafter"/>
</dbReference>
<dbReference type="InterPro" id="IPR036291">
    <property type="entry name" value="NAD(P)-bd_dom_sf"/>
</dbReference>
<proteinExistence type="predicted"/>
<keyword evidence="6" id="KW-1185">Reference proteome</keyword>
<evidence type="ECO:0000313" key="5">
    <source>
        <dbReference type="EMBL" id="KUI66525.1"/>
    </source>
</evidence>
<dbReference type="Pfam" id="PF08659">
    <property type="entry name" value="KR"/>
    <property type="match status" value="1"/>
</dbReference>
<dbReference type="Pfam" id="PF00550">
    <property type="entry name" value="PP-binding"/>
    <property type="match status" value="1"/>
</dbReference>
<dbReference type="EMBL" id="CM003099">
    <property type="protein sequence ID" value="KUI66525.1"/>
    <property type="molecule type" value="Genomic_DNA"/>
</dbReference>
<evidence type="ECO:0000256" key="3">
    <source>
        <dbReference type="ARBA" id="ARBA00023002"/>
    </source>
</evidence>
<keyword evidence="3" id="KW-0560">Oxidoreductase</keyword>
<dbReference type="Proteomes" id="UP000078559">
    <property type="component" value="Chromosome 2"/>
</dbReference>
<dbReference type="Gene3D" id="3.90.180.10">
    <property type="entry name" value="Medium-chain alcohol dehydrogenases, catalytic domain"/>
    <property type="match status" value="1"/>
</dbReference>
<organism evidence="5 6">
    <name type="scientific">Cytospora mali</name>
    <name type="common">Apple Valsa canker fungus</name>
    <name type="synonym">Valsa mali</name>
    <dbReference type="NCBI Taxonomy" id="578113"/>
    <lineage>
        <taxon>Eukaryota</taxon>
        <taxon>Fungi</taxon>
        <taxon>Dikarya</taxon>
        <taxon>Ascomycota</taxon>
        <taxon>Pezizomycotina</taxon>
        <taxon>Sordariomycetes</taxon>
        <taxon>Sordariomycetidae</taxon>
        <taxon>Diaporthales</taxon>
        <taxon>Cytosporaceae</taxon>
        <taxon>Cytospora</taxon>
    </lineage>
</organism>
<keyword evidence="2" id="KW-0597">Phosphoprotein</keyword>
<feature type="domain" description="Carrier" evidence="4">
    <location>
        <begin position="353"/>
        <end position="430"/>
    </location>
</feature>
<dbReference type="InterPro" id="IPR020806">
    <property type="entry name" value="PKS_PP-bd"/>
</dbReference>
<dbReference type="InterPro" id="IPR057326">
    <property type="entry name" value="KR_dom"/>
</dbReference>
<evidence type="ECO:0000259" key="4">
    <source>
        <dbReference type="PROSITE" id="PS50075"/>
    </source>
</evidence>
<dbReference type="PROSITE" id="PS50075">
    <property type="entry name" value="CARRIER"/>
    <property type="match status" value="1"/>
</dbReference>
<dbReference type="OrthoDB" id="329835at2759"/>
<dbReference type="PANTHER" id="PTHR43775:SF18">
    <property type="entry name" value="ENZYME, PUTATIVE (JCVI)-RELATED"/>
    <property type="match status" value="1"/>
</dbReference>
<dbReference type="SMART" id="SM00822">
    <property type="entry name" value="PKS_KR"/>
    <property type="match status" value="1"/>
</dbReference>
<dbReference type="InterPro" id="IPR013968">
    <property type="entry name" value="PKS_KR"/>
</dbReference>
<dbReference type="InterPro" id="IPR036736">
    <property type="entry name" value="ACP-like_sf"/>
</dbReference>
<dbReference type="SUPFAM" id="SSF51735">
    <property type="entry name" value="NAD(P)-binding Rossmann-fold domains"/>
    <property type="match status" value="1"/>
</dbReference>
<dbReference type="PANTHER" id="PTHR43775">
    <property type="entry name" value="FATTY ACID SYNTHASE"/>
    <property type="match status" value="1"/>
</dbReference>
<sequence>MGLIVAGHLKPIGPVTTFSFTDIPGAFRHMRGGTHVGKIVITDGPAGQPKVQARPAPRTLALRDNVSYLIVGGLKGLCGTMAINMARRGATHLVILSRSGCSDKRSQAALQNIRANGCSVMDIKGDASKEADVRRCFDEAPLPVGGVIQGAMVLRDRIFTAMSIEDYHLSTEAKFKGTWHLHNISEEKGLKLDFFAMFSSISGVVGQRGQANYAAANVFLDNFAHYRRRLGLAACSVDLGAIEDIGYLVDHQDTLKQFDNIWARINEQLFTKIFARTLLQDLNVPPGDITAAQLITNIAAPQPEGSRLLADARFSALDFGRSSESAGGSKGGDDASKAVQALFLLLNSGAPQSSIMKATLDLANRQMVQTLRLGEPMEPSKSLASYGMDSLAAVEFRNWARLDLKAELTTLEIANATSLRALSEKIVARIPRSSS</sequence>
<protein>
    <submittedName>
        <fullName evidence="5">Lovastatin diketide synthase LovF</fullName>
    </submittedName>
</protein>